<dbReference type="EMBL" id="PGTO01000001">
    <property type="protein sequence ID" value="RAU23545.1"/>
    <property type="molecule type" value="Genomic_DNA"/>
</dbReference>
<evidence type="ECO:0000256" key="12">
    <source>
        <dbReference type="RuleBase" id="RU004508"/>
    </source>
</evidence>
<evidence type="ECO:0000256" key="2">
    <source>
        <dbReference type="ARBA" id="ARBA00005125"/>
    </source>
</evidence>
<comment type="caution">
    <text evidence="14">The sequence shown here is derived from an EMBL/GenBank/DDBJ whole genome shotgun (WGS) entry which is preliminary data.</text>
</comment>
<keyword evidence="3 14" id="KW-0032">Aminotransferase</keyword>
<evidence type="ECO:0000256" key="1">
    <source>
        <dbReference type="ARBA" id="ARBA00001933"/>
    </source>
</evidence>
<dbReference type="OrthoDB" id="7260855at2"/>
<evidence type="ECO:0000256" key="6">
    <source>
        <dbReference type="ARBA" id="ARBA00037999"/>
    </source>
</evidence>
<protein>
    <recommendedName>
        <fullName evidence="9">GDP-perosamine synthase</fullName>
        <ecNumber evidence="8">2.6.1.102</ecNumber>
    </recommendedName>
</protein>
<evidence type="ECO:0000256" key="11">
    <source>
        <dbReference type="PIRSR" id="PIRSR000390-2"/>
    </source>
</evidence>
<dbReference type="Proteomes" id="UP000251075">
    <property type="component" value="Unassembled WGS sequence"/>
</dbReference>
<feature type="region of interest" description="Disordered" evidence="13">
    <location>
        <begin position="1"/>
        <end position="31"/>
    </location>
</feature>
<evidence type="ECO:0000256" key="7">
    <source>
        <dbReference type="ARBA" id="ARBA00051587"/>
    </source>
</evidence>
<comment type="catalytic activity">
    <reaction evidence="7">
        <text>GDP-alpha-D-perosamine + 2-oxoglutarate = GDP-4-dehydro-alpha-D-rhamnose + L-glutamate</text>
        <dbReference type="Rhea" id="RHEA:36779"/>
        <dbReference type="ChEBI" id="CHEBI:16810"/>
        <dbReference type="ChEBI" id="CHEBI:29985"/>
        <dbReference type="ChEBI" id="CHEBI:57964"/>
        <dbReference type="ChEBI" id="CHEBI:73996"/>
        <dbReference type="EC" id="2.6.1.102"/>
    </reaction>
</comment>
<dbReference type="GO" id="GO:0102933">
    <property type="term" value="F:GDP-4-dehydro-6-deoxy-D-mannose-4-aminotransferase activity"/>
    <property type="evidence" value="ECO:0007669"/>
    <property type="project" value="UniProtKB-EC"/>
</dbReference>
<dbReference type="AlphaFoldDB" id="A0A364P366"/>
<dbReference type="CDD" id="cd00616">
    <property type="entry name" value="AHBA_syn"/>
    <property type="match status" value="1"/>
</dbReference>
<feature type="modified residue" description="N6-(pyridoxal phosphate)lysine" evidence="11">
    <location>
        <position position="251"/>
    </location>
</feature>
<reference evidence="14 15" key="1">
    <citation type="submission" date="2017-11" db="EMBL/GenBank/DDBJ databases">
        <title>Draft genome sequence of magnetotactic bacterium Magnetospirillum kuznetsovii LBB-42.</title>
        <authorList>
            <person name="Grouzdev D.S."/>
            <person name="Rysina M.S."/>
            <person name="Baslerov R.V."/>
            <person name="Koziaeva V."/>
        </authorList>
    </citation>
    <scope>NUCLEOTIDE SEQUENCE [LARGE SCALE GENOMIC DNA]</scope>
    <source>
        <strain evidence="14 15">LBB-42</strain>
    </source>
</reference>
<dbReference type="EC" id="2.6.1.102" evidence="8"/>
<evidence type="ECO:0000313" key="14">
    <source>
        <dbReference type="EMBL" id="RAU23545.1"/>
    </source>
</evidence>
<evidence type="ECO:0000256" key="10">
    <source>
        <dbReference type="PIRSR" id="PIRSR000390-1"/>
    </source>
</evidence>
<keyword evidence="4 14" id="KW-0808">Transferase</keyword>
<organism evidence="14 15">
    <name type="scientific">Paramagnetospirillum kuznetsovii</name>
    <dbReference type="NCBI Taxonomy" id="2053833"/>
    <lineage>
        <taxon>Bacteria</taxon>
        <taxon>Pseudomonadati</taxon>
        <taxon>Pseudomonadota</taxon>
        <taxon>Alphaproteobacteria</taxon>
        <taxon>Rhodospirillales</taxon>
        <taxon>Magnetospirillaceae</taxon>
        <taxon>Paramagnetospirillum</taxon>
    </lineage>
</organism>
<dbReference type="Gene3D" id="3.90.1150.10">
    <property type="entry name" value="Aspartate Aminotransferase, domain 1"/>
    <property type="match status" value="1"/>
</dbReference>
<keyword evidence="5 11" id="KW-0663">Pyridoxal phosphate</keyword>
<dbReference type="InterPro" id="IPR015424">
    <property type="entry name" value="PyrdxlP-dep_Trfase"/>
</dbReference>
<dbReference type="FunFam" id="3.40.640.10:FF:000090">
    <property type="entry name" value="Pyridoxal phosphate-dependent aminotransferase"/>
    <property type="match status" value="1"/>
</dbReference>
<dbReference type="InterPro" id="IPR015422">
    <property type="entry name" value="PyrdxlP-dep_Trfase_small"/>
</dbReference>
<gene>
    <name evidence="14" type="ORF">CU669_00095</name>
</gene>
<dbReference type="GO" id="GO:0030170">
    <property type="term" value="F:pyridoxal phosphate binding"/>
    <property type="evidence" value="ECO:0007669"/>
    <property type="project" value="TreeGrafter"/>
</dbReference>
<evidence type="ECO:0000256" key="4">
    <source>
        <dbReference type="ARBA" id="ARBA00022679"/>
    </source>
</evidence>
<dbReference type="PANTHER" id="PTHR30244">
    <property type="entry name" value="TRANSAMINASE"/>
    <property type="match status" value="1"/>
</dbReference>
<comment type="cofactor">
    <cofactor evidence="1">
        <name>pyridoxal 5'-phosphate</name>
        <dbReference type="ChEBI" id="CHEBI:597326"/>
    </cofactor>
</comment>
<dbReference type="GO" id="GO:0000271">
    <property type="term" value="P:polysaccharide biosynthetic process"/>
    <property type="evidence" value="ECO:0007669"/>
    <property type="project" value="TreeGrafter"/>
</dbReference>
<dbReference type="Pfam" id="PF01041">
    <property type="entry name" value="DegT_DnrJ_EryC1"/>
    <property type="match status" value="1"/>
</dbReference>
<dbReference type="InterPro" id="IPR015421">
    <property type="entry name" value="PyrdxlP-dep_Trfase_major"/>
</dbReference>
<evidence type="ECO:0000256" key="5">
    <source>
        <dbReference type="ARBA" id="ARBA00022898"/>
    </source>
</evidence>
<keyword evidence="15" id="KW-1185">Reference proteome</keyword>
<sequence>MDGGGRRGRADRRAEAGAVPRHRPAHQLPRQLGAPGLSLDLARTVAAIHAVAGDKALLHAPEVAGNEWVYVKECLDTEWVSTVGAYVDRFERMVAEFTGASHAVATVNGTAALHMCLKLAGVGPGDEVITPSLTFIATANAVAYCGAFPHFADVEERSLGLDAAKLDAHLTQVGARRDGVLINRWTGRVIRAVCCMHTFGHACDLDAVAEVCARHGVVLVEDAAESLGSTYKGRHTGNHGLVSSLSFNGNKIVTTGGGGMILTSDEALAKRAKHLTTTAKTPHPFLFNHDEVGYNYRLPNLNAAMGCAQMEQLPGFLARKRLLAERYAAAFDGIEGIRFFREPDYGRSNYWLNVLLLDKPDTGLVHALLERANGEGLQCRPAWTPMHDLPMYRDCPRMDLSVTVGLNQRLINIPSSPRLAG</sequence>
<name>A0A364P366_9PROT</name>
<evidence type="ECO:0000313" key="15">
    <source>
        <dbReference type="Proteomes" id="UP000251075"/>
    </source>
</evidence>
<comment type="pathway">
    <text evidence="2">Bacterial outer membrane biogenesis; LPS O-antigen biosynthesis.</text>
</comment>
<dbReference type="PIRSF" id="PIRSF000390">
    <property type="entry name" value="PLP_StrS"/>
    <property type="match status" value="1"/>
</dbReference>
<dbReference type="InterPro" id="IPR026385">
    <property type="entry name" value="LegC-like"/>
</dbReference>
<evidence type="ECO:0000256" key="3">
    <source>
        <dbReference type="ARBA" id="ARBA00022576"/>
    </source>
</evidence>
<dbReference type="SUPFAM" id="SSF53383">
    <property type="entry name" value="PLP-dependent transferases"/>
    <property type="match status" value="1"/>
</dbReference>
<dbReference type="Gene3D" id="3.40.640.10">
    <property type="entry name" value="Type I PLP-dependent aspartate aminotransferase-like (Major domain)"/>
    <property type="match status" value="1"/>
</dbReference>
<feature type="active site" description="Proton acceptor" evidence="10">
    <location>
        <position position="251"/>
    </location>
</feature>
<feature type="compositionally biased region" description="Basic residues" evidence="13">
    <location>
        <begin position="1"/>
        <end position="10"/>
    </location>
</feature>
<dbReference type="NCBIfam" id="TIGR04181">
    <property type="entry name" value="NHT_00031"/>
    <property type="match status" value="1"/>
</dbReference>
<accession>A0A364P366</accession>
<evidence type="ECO:0000256" key="8">
    <source>
        <dbReference type="ARBA" id="ARBA00066317"/>
    </source>
</evidence>
<evidence type="ECO:0000256" key="13">
    <source>
        <dbReference type="SAM" id="MobiDB-lite"/>
    </source>
</evidence>
<dbReference type="InterPro" id="IPR000653">
    <property type="entry name" value="DegT/StrS_aminotransferase"/>
</dbReference>
<evidence type="ECO:0000256" key="9">
    <source>
        <dbReference type="ARBA" id="ARBA00074221"/>
    </source>
</evidence>
<dbReference type="PANTHER" id="PTHR30244:SF30">
    <property type="entry name" value="BLR5990 PROTEIN"/>
    <property type="match status" value="1"/>
</dbReference>
<comment type="similarity">
    <text evidence="6 12">Belongs to the DegT/DnrJ/EryC1 family.</text>
</comment>
<proteinExistence type="inferred from homology"/>